<keyword evidence="3" id="KW-1185">Reference proteome</keyword>
<name>A0A2V5HC02_ASPV1</name>
<dbReference type="PANTHER" id="PTHR28266:SF1">
    <property type="entry name" value="LARGE RIBOSOMAL SUBUNIT PROTEIN ML58"/>
    <property type="match status" value="1"/>
</dbReference>
<gene>
    <name evidence="2" type="ORF">BO99DRAFT_356495</name>
</gene>
<keyword evidence="2" id="KW-0687">Ribonucleoprotein</keyword>
<sequence length="201" mass="22926">MASTLAAKRPFLSLPFLLPSSCELMPLTFRRSQSSYRRTKQRLRVKPDASFGSSLGQVKRDHIVYNPPSSSPSVYHTPAKFLPSDDIRRSLLSDTSAGQQNPAELASLNKSPGPKRYHLNPSDVLEIRRLRTSDPMTWSRSKLAKRFDCSPLFISMVCGASREKKEMQKQVLEAVQSRWGTKRRMAREDRTLRKESWGRDS</sequence>
<proteinExistence type="predicted"/>
<feature type="region of interest" description="Disordered" evidence="1">
    <location>
        <begin position="182"/>
        <end position="201"/>
    </location>
</feature>
<reference evidence="2 3" key="1">
    <citation type="submission" date="2018-02" db="EMBL/GenBank/DDBJ databases">
        <title>The genomes of Aspergillus section Nigri reveals drivers in fungal speciation.</title>
        <authorList>
            <consortium name="DOE Joint Genome Institute"/>
            <person name="Vesth T.C."/>
            <person name="Nybo J."/>
            <person name="Theobald S."/>
            <person name="Brandl J."/>
            <person name="Frisvad J.C."/>
            <person name="Nielsen K.F."/>
            <person name="Lyhne E.K."/>
            <person name="Kogle M.E."/>
            <person name="Kuo A."/>
            <person name="Riley R."/>
            <person name="Clum A."/>
            <person name="Nolan M."/>
            <person name="Lipzen A."/>
            <person name="Salamov A."/>
            <person name="Henrissat B."/>
            <person name="Wiebenga A."/>
            <person name="De vries R.P."/>
            <person name="Grigoriev I.V."/>
            <person name="Mortensen U.H."/>
            <person name="Andersen M.R."/>
            <person name="Baker S.E."/>
        </authorList>
    </citation>
    <scope>NUCLEOTIDE SEQUENCE [LARGE SCALE GENOMIC DNA]</scope>
    <source>
        <strain evidence="2 3">CBS 115571</strain>
    </source>
</reference>
<accession>A0A2V5HC02</accession>
<dbReference type="STRING" id="1450538.A0A2V5HC02"/>
<evidence type="ECO:0000256" key="1">
    <source>
        <dbReference type="SAM" id="MobiDB-lite"/>
    </source>
</evidence>
<protein>
    <submittedName>
        <fullName evidence="2">Putative 60S ribosomal protein L20</fullName>
    </submittedName>
</protein>
<keyword evidence="2" id="KW-0689">Ribosomal protein</keyword>
<feature type="region of interest" description="Disordered" evidence="1">
    <location>
        <begin position="95"/>
        <end position="119"/>
    </location>
</feature>
<dbReference type="GO" id="GO:0005762">
    <property type="term" value="C:mitochondrial large ribosomal subunit"/>
    <property type="evidence" value="ECO:0007669"/>
    <property type="project" value="TreeGrafter"/>
</dbReference>
<organism evidence="2 3">
    <name type="scientific">Aspergillus violaceofuscus (strain CBS 115571)</name>
    <dbReference type="NCBI Taxonomy" id="1450538"/>
    <lineage>
        <taxon>Eukaryota</taxon>
        <taxon>Fungi</taxon>
        <taxon>Dikarya</taxon>
        <taxon>Ascomycota</taxon>
        <taxon>Pezizomycotina</taxon>
        <taxon>Eurotiomycetes</taxon>
        <taxon>Eurotiomycetidae</taxon>
        <taxon>Eurotiales</taxon>
        <taxon>Aspergillaceae</taxon>
        <taxon>Aspergillus</taxon>
    </lineage>
</organism>
<dbReference type="EMBL" id="KZ825119">
    <property type="protein sequence ID" value="PYI21161.1"/>
    <property type="molecule type" value="Genomic_DNA"/>
</dbReference>
<dbReference type="OMA" id="CSQFFVG"/>
<evidence type="ECO:0000313" key="2">
    <source>
        <dbReference type="EMBL" id="PYI21161.1"/>
    </source>
</evidence>
<dbReference type="GO" id="GO:0003735">
    <property type="term" value="F:structural constituent of ribosome"/>
    <property type="evidence" value="ECO:0007669"/>
    <property type="project" value="TreeGrafter"/>
</dbReference>
<dbReference type="InterPro" id="IPR024388">
    <property type="entry name" value="Ribosomal_mL58"/>
</dbReference>
<feature type="region of interest" description="Disordered" evidence="1">
    <location>
        <begin position="33"/>
        <end position="54"/>
    </location>
</feature>
<dbReference type="Pfam" id="PF12824">
    <property type="entry name" value="MRP-L20"/>
    <property type="match status" value="1"/>
</dbReference>
<feature type="compositionally biased region" description="Basic and acidic residues" evidence="1">
    <location>
        <begin position="186"/>
        <end position="201"/>
    </location>
</feature>
<dbReference type="Proteomes" id="UP000249829">
    <property type="component" value="Unassembled WGS sequence"/>
</dbReference>
<dbReference type="AlphaFoldDB" id="A0A2V5HC02"/>
<evidence type="ECO:0000313" key="3">
    <source>
        <dbReference type="Proteomes" id="UP000249829"/>
    </source>
</evidence>
<dbReference type="PANTHER" id="PTHR28266">
    <property type="entry name" value="54S RIBOSOMAL PROTEIN L20, MITOCHONDRIAL"/>
    <property type="match status" value="1"/>
</dbReference>